<comment type="caution">
    <text evidence="8">The sequence shown here is derived from an EMBL/GenBank/DDBJ whole genome shotgun (WGS) entry which is preliminary data.</text>
</comment>
<reference evidence="8 9" key="1">
    <citation type="journal article" date="2017" name="Water Res.">
        <title>Comammox in drinking water systems.</title>
        <authorList>
            <person name="Wang Y."/>
            <person name="Ma L."/>
            <person name="Mao Y."/>
            <person name="Jiang X."/>
            <person name="Xia Y."/>
            <person name="Yu K."/>
            <person name="Li B."/>
            <person name="Zhang T."/>
        </authorList>
    </citation>
    <scope>NUCLEOTIDE SEQUENCE [LARGE SCALE GENOMIC DNA]</scope>
    <source>
        <strain evidence="8">SG_bin8</strain>
    </source>
</reference>
<organism evidence="8 9">
    <name type="scientific">Candidatus Raskinella chloraquaticus</name>
    <dbReference type="NCBI Taxonomy" id="1951219"/>
    <lineage>
        <taxon>Bacteria</taxon>
        <taxon>Pseudomonadati</taxon>
        <taxon>Pseudomonadota</taxon>
        <taxon>Alphaproteobacteria</taxon>
        <taxon>Hyphomicrobiales</taxon>
        <taxon>Phreatobacteraceae</taxon>
        <taxon>Candidatus Raskinella</taxon>
    </lineage>
</organism>
<dbReference type="Gene3D" id="3.20.20.370">
    <property type="entry name" value="Glycoside hydrolase/deacetylase"/>
    <property type="match status" value="1"/>
</dbReference>
<dbReference type="EMBL" id="LWDL01000010">
    <property type="protein sequence ID" value="OQW53192.1"/>
    <property type="molecule type" value="Genomic_DNA"/>
</dbReference>
<dbReference type="STRING" id="1827387.A4S15_05295"/>
<evidence type="ECO:0000256" key="1">
    <source>
        <dbReference type="ARBA" id="ARBA00003236"/>
    </source>
</evidence>
<keyword evidence="4" id="KW-0732">Signal</keyword>
<sequence length="348" mass="39510">MRTNAIRAGLEALYFSGAHAVAQHFFGGVGAILTMHRVRERQRGQFQPNDLLEITPAFLEDVVTGFKRAGVDIIDLDDAVDRLRDSSLARRFVVLTFDDGYVDNHAVAWHALRRMKVPFTIYVPTAFPEGRGKLWWTALERIIAGRDMIVVEIEGQRRLLETRRADDKYQAYAALHRWLRGLSPAEQEKEITSLCALYGVDLDALCRELIMNWTQIQELAGDPRVTIGAHSVNHFSLAGLSEQQARFEMRESANVIETTTGVRPRHFSFPYGWVDAAGPREFCLAREEGYATAVTTRPGLLFSDHARHLTALPRVSLNGRFQKKRYIDVLMSGLPTYVYNRFERCNVA</sequence>
<dbReference type="PROSITE" id="PS51677">
    <property type="entry name" value="NODB"/>
    <property type="match status" value="1"/>
</dbReference>
<keyword evidence="6" id="KW-0472">Membrane</keyword>
<protein>
    <recommendedName>
        <fullName evidence="3">Chitooligosaccharide deacetylase</fullName>
    </recommendedName>
    <alternativeName>
        <fullName evidence="5">Nodulation protein B</fullName>
    </alternativeName>
</protein>
<dbReference type="GO" id="GO:0016810">
    <property type="term" value="F:hydrolase activity, acting on carbon-nitrogen (but not peptide) bonds"/>
    <property type="evidence" value="ECO:0007669"/>
    <property type="project" value="InterPro"/>
</dbReference>
<evidence type="ECO:0000256" key="2">
    <source>
        <dbReference type="ARBA" id="ARBA00010973"/>
    </source>
</evidence>
<evidence type="ECO:0000259" key="7">
    <source>
        <dbReference type="PROSITE" id="PS51677"/>
    </source>
</evidence>
<comment type="function">
    <text evidence="1">Is involved in generating a small heat-stable compound (Nod), an acylated oligomer of N-acetylglucosamine, that stimulates mitosis in various plant protoplasts.</text>
</comment>
<keyword evidence="6" id="KW-1133">Transmembrane helix</keyword>
<comment type="similarity">
    <text evidence="2">Belongs to the polysaccharide deacetylase family.</text>
</comment>
<dbReference type="AlphaFoldDB" id="A0A1W9I0V7"/>
<dbReference type="PANTHER" id="PTHR34216:SF7">
    <property type="entry name" value="POLY-BETA-1,6-N-ACETYL-D-GLUCOSAMINE N-DEACETYLASE"/>
    <property type="match status" value="1"/>
</dbReference>
<dbReference type="CDD" id="cd10968">
    <property type="entry name" value="CE4_Mlr8448_like_5s"/>
    <property type="match status" value="1"/>
</dbReference>
<dbReference type="InterPro" id="IPR051398">
    <property type="entry name" value="Polysacch_Deacetylase"/>
</dbReference>
<dbReference type="InterPro" id="IPR002509">
    <property type="entry name" value="NODB_dom"/>
</dbReference>
<evidence type="ECO:0000256" key="4">
    <source>
        <dbReference type="ARBA" id="ARBA00022729"/>
    </source>
</evidence>
<feature type="domain" description="NodB homology" evidence="7">
    <location>
        <begin position="91"/>
        <end position="348"/>
    </location>
</feature>
<gene>
    <name evidence="8" type="ORF">A4S15_05295</name>
</gene>
<dbReference type="PANTHER" id="PTHR34216">
    <property type="match status" value="1"/>
</dbReference>
<dbReference type="Pfam" id="PF01522">
    <property type="entry name" value="Polysacc_deac_1"/>
    <property type="match status" value="1"/>
</dbReference>
<proteinExistence type="inferred from homology"/>
<keyword evidence="6" id="KW-0812">Transmembrane</keyword>
<evidence type="ECO:0000256" key="6">
    <source>
        <dbReference type="SAM" id="Phobius"/>
    </source>
</evidence>
<dbReference type="Proteomes" id="UP000192872">
    <property type="component" value="Unassembled WGS sequence"/>
</dbReference>
<evidence type="ECO:0000256" key="3">
    <source>
        <dbReference type="ARBA" id="ARBA00020071"/>
    </source>
</evidence>
<dbReference type="SUPFAM" id="SSF88713">
    <property type="entry name" value="Glycoside hydrolase/deacetylase"/>
    <property type="match status" value="1"/>
</dbReference>
<dbReference type="GO" id="GO:0005975">
    <property type="term" value="P:carbohydrate metabolic process"/>
    <property type="evidence" value="ECO:0007669"/>
    <property type="project" value="InterPro"/>
</dbReference>
<feature type="transmembrane region" description="Helical" evidence="6">
    <location>
        <begin position="12"/>
        <end position="33"/>
    </location>
</feature>
<accession>A0A1W9I0V7</accession>
<evidence type="ECO:0000313" key="8">
    <source>
        <dbReference type="EMBL" id="OQW53192.1"/>
    </source>
</evidence>
<evidence type="ECO:0000313" key="9">
    <source>
        <dbReference type="Proteomes" id="UP000192872"/>
    </source>
</evidence>
<evidence type="ECO:0000256" key="5">
    <source>
        <dbReference type="ARBA" id="ARBA00032976"/>
    </source>
</evidence>
<name>A0A1W9I0V7_9HYPH</name>
<dbReference type="InterPro" id="IPR011330">
    <property type="entry name" value="Glyco_hydro/deAcase_b/a-brl"/>
</dbReference>